<evidence type="ECO:0000256" key="1">
    <source>
        <dbReference type="ARBA" id="ARBA00004127"/>
    </source>
</evidence>
<feature type="transmembrane region" description="Helical" evidence="8">
    <location>
        <begin position="258"/>
        <end position="280"/>
    </location>
</feature>
<dbReference type="EMBL" id="JBHFEH010000027">
    <property type="protein sequence ID" value="KAL2052427.1"/>
    <property type="molecule type" value="Genomic_DNA"/>
</dbReference>
<evidence type="ECO:0000256" key="8">
    <source>
        <dbReference type="RuleBase" id="RU362101"/>
    </source>
</evidence>
<evidence type="ECO:0000256" key="3">
    <source>
        <dbReference type="ARBA" id="ARBA00022448"/>
    </source>
</evidence>
<comment type="caution">
    <text evidence="10">The sequence shown here is derived from an EMBL/GenBank/DDBJ whole genome shotgun (WGS) entry which is preliminary data.</text>
</comment>
<comment type="subcellular location">
    <subcellularLocation>
        <location evidence="8">Cell membrane</location>
        <topology evidence="8">Multi-pass membrane protein</topology>
    </subcellularLocation>
    <subcellularLocation>
        <location evidence="1">Endomembrane system</location>
        <topology evidence="1">Multi-pass membrane protein</topology>
    </subcellularLocation>
</comment>
<keyword evidence="6 8" id="KW-1133">Transmembrane helix</keyword>
<reference evidence="10 11" key="1">
    <citation type="submission" date="2024-09" db="EMBL/GenBank/DDBJ databases">
        <title>Rethinking Asexuality: The Enigmatic Case of Functional Sexual Genes in Lepraria (Stereocaulaceae).</title>
        <authorList>
            <person name="Doellman M."/>
            <person name="Sun Y."/>
            <person name="Barcenas-Pena A."/>
            <person name="Lumbsch H.T."/>
            <person name="Grewe F."/>
        </authorList>
    </citation>
    <scope>NUCLEOTIDE SEQUENCE [LARGE SCALE GENOMIC DNA]</scope>
    <source>
        <strain evidence="10 11">Grewe 0041</strain>
    </source>
</reference>
<keyword evidence="7 8" id="KW-0472">Membrane</keyword>
<evidence type="ECO:0000256" key="9">
    <source>
        <dbReference type="SAM" id="MobiDB-lite"/>
    </source>
</evidence>
<dbReference type="Proteomes" id="UP001590951">
    <property type="component" value="Unassembled WGS sequence"/>
</dbReference>
<feature type="transmembrane region" description="Helical" evidence="8">
    <location>
        <begin position="227"/>
        <end position="252"/>
    </location>
</feature>
<keyword evidence="5 8" id="KW-0812">Transmembrane</keyword>
<keyword evidence="4" id="KW-0533">Nickel</keyword>
<feature type="transmembrane region" description="Helical" evidence="8">
    <location>
        <begin position="159"/>
        <end position="180"/>
    </location>
</feature>
<name>A0ABR4B525_9LECA</name>
<feature type="compositionally biased region" description="Polar residues" evidence="9">
    <location>
        <begin position="419"/>
        <end position="431"/>
    </location>
</feature>
<dbReference type="PANTHER" id="PTHR31611:SF0">
    <property type="entry name" value="HIGH-AFFINITY NICKEL TRANSPORT PROTEIN NIC1"/>
    <property type="match status" value="1"/>
</dbReference>
<accession>A0ABR4B525</accession>
<feature type="transmembrane region" description="Helical" evidence="8">
    <location>
        <begin position="351"/>
        <end position="371"/>
    </location>
</feature>
<protein>
    <recommendedName>
        <fullName evidence="8">Nickel/cobalt efflux system</fullName>
    </recommendedName>
</protein>
<dbReference type="PANTHER" id="PTHR31611">
    <property type="entry name" value="HIGH-AFFINITY NICKEL TRANSPORT PROTEIN NIC1"/>
    <property type="match status" value="1"/>
</dbReference>
<sequence>MALVHLKDGINRRAVACHGCIPGLRKLPLPAVSIIVGLAIANALVWLAVGIVLHYHPALVSTAVLAYTLGLRHALDADHISVYSLTLSSFEEENVADWYANQAIDLMTRRLIASGQRPVTVGPFFSLGHSTIVVVTSIIVAATASAISSKFGSFSRIGGIIGTSVSAGFLIVLGLMNVYIGCKLVQQMKKLIDTAPGEEHKFEMKGAGCLFYLFKKMFKIIDRPWKMYPLGVMFGLGFDTSSEVALLGIASIQGARGTSIWLILIFPILFTAGMCLLDTVDGALMMALYTSTSLAKDQIAILYYSIVLTTITVVVAMVIGSIQLLTLILNVANPTGKFWDGVAVTGNHYDIIGGAICCSFVVFGALSVLLYKPWRRRIDRRRQVRHQPQQLQEDEEICAVTETDAATHPKGVQKRGEDQSITGDTQGTPSNGDAILDRSITNNDRLSIEESRPAQT</sequence>
<feature type="region of interest" description="Disordered" evidence="9">
    <location>
        <begin position="402"/>
        <end position="456"/>
    </location>
</feature>
<feature type="transmembrane region" description="Helical" evidence="8">
    <location>
        <begin position="31"/>
        <end position="53"/>
    </location>
</feature>
<evidence type="ECO:0000256" key="7">
    <source>
        <dbReference type="ARBA" id="ARBA00023136"/>
    </source>
</evidence>
<dbReference type="Pfam" id="PF03824">
    <property type="entry name" value="NicO"/>
    <property type="match status" value="1"/>
</dbReference>
<evidence type="ECO:0000256" key="4">
    <source>
        <dbReference type="ARBA" id="ARBA00022596"/>
    </source>
</evidence>
<keyword evidence="11" id="KW-1185">Reference proteome</keyword>
<keyword evidence="3 8" id="KW-0813">Transport</keyword>
<organism evidence="10 11">
    <name type="scientific">Lepraria finkii</name>
    <dbReference type="NCBI Taxonomy" id="1340010"/>
    <lineage>
        <taxon>Eukaryota</taxon>
        <taxon>Fungi</taxon>
        <taxon>Dikarya</taxon>
        <taxon>Ascomycota</taxon>
        <taxon>Pezizomycotina</taxon>
        <taxon>Lecanoromycetes</taxon>
        <taxon>OSLEUM clade</taxon>
        <taxon>Lecanoromycetidae</taxon>
        <taxon>Lecanorales</taxon>
        <taxon>Lecanorineae</taxon>
        <taxon>Stereocaulaceae</taxon>
        <taxon>Lepraria</taxon>
    </lineage>
</organism>
<feature type="transmembrane region" description="Helical" evidence="8">
    <location>
        <begin position="301"/>
        <end position="331"/>
    </location>
</feature>
<evidence type="ECO:0000313" key="10">
    <source>
        <dbReference type="EMBL" id="KAL2052427.1"/>
    </source>
</evidence>
<feature type="compositionally biased region" description="Basic and acidic residues" evidence="9">
    <location>
        <begin position="446"/>
        <end position="456"/>
    </location>
</feature>
<dbReference type="InterPro" id="IPR011541">
    <property type="entry name" value="Ni/Co_transpt_high_affinity"/>
</dbReference>
<evidence type="ECO:0000256" key="5">
    <source>
        <dbReference type="ARBA" id="ARBA00022692"/>
    </source>
</evidence>
<evidence type="ECO:0000256" key="6">
    <source>
        <dbReference type="ARBA" id="ARBA00022989"/>
    </source>
</evidence>
<feature type="transmembrane region" description="Helical" evidence="8">
    <location>
        <begin position="124"/>
        <end position="147"/>
    </location>
</feature>
<comment type="similarity">
    <text evidence="2 8">Belongs to the NiCoT transporter (TC 2.A.52) family.</text>
</comment>
<gene>
    <name evidence="10" type="ORF">ABVK25_007299</name>
</gene>
<evidence type="ECO:0000256" key="2">
    <source>
        <dbReference type="ARBA" id="ARBA00010892"/>
    </source>
</evidence>
<evidence type="ECO:0000313" key="11">
    <source>
        <dbReference type="Proteomes" id="UP001590951"/>
    </source>
</evidence>
<dbReference type="InterPro" id="IPR004688">
    <property type="entry name" value="Ni/Co_transpt"/>
</dbReference>
<proteinExistence type="inferred from homology"/>